<keyword evidence="7" id="KW-0496">Mitochondrion</keyword>
<evidence type="ECO:0000256" key="4">
    <source>
        <dbReference type="ARBA" id="ARBA00022660"/>
    </source>
</evidence>
<dbReference type="CDD" id="cd20266">
    <property type="entry name" value="Complex1_LYR_NDUFA6_LYRM6"/>
    <property type="match status" value="1"/>
</dbReference>
<comment type="subcellular location">
    <subcellularLocation>
        <location evidence="1">Mitochondrion inner membrane</location>
        <topology evidence="1">Peripheral membrane protein</topology>
        <orientation evidence="1">Matrix side</orientation>
    </subcellularLocation>
</comment>
<comment type="similarity">
    <text evidence="2">Belongs to the complex I LYR family.</text>
</comment>
<keyword evidence="6" id="KW-0249">Electron transport</keyword>
<evidence type="ECO:0000313" key="9">
    <source>
        <dbReference type="EMBL" id="GAQ81385.1"/>
    </source>
</evidence>
<sequence length="133" mass="14993">MAALRALASGAGSASFDEARVKSVEFFRVVCRSLPNLVELYNLHDVTTVAELRSRAAQLFRRHAGVTNAKVVDMLLYKGQEELTNLETMSKQRHHILSQYIVGPNLSIQANQVGIRKKEGETEFLQRFYLTNL</sequence>
<keyword evidence="4" id="KW-0679">Respiratory chain</keyword>
<proteinExistence type="inferred from homology"/>
<dbReference type="PANTHER" id="PTHR12964:SF0">
    <property type="entry name" value="NADH DEHYDROGENASE [UBIQUINONE] 1 ALPHA SUBCOMPLEX SUBUNIT 6"/>
    <property type="match status" value="1"/>
</dbReference>
<dbReference type="GO" id="GO:0005743">
    <property type="term" value="C:mitochondrial inner membrane"/>
    <property type="evidence" value="ECO:0007669"/>
    <property type="project" value="UniProtKB-SubCell"/>
</dbReference>
<gene>
    <name evidence="9" type="ORF">KFL_000790100</name>
</gene>
<keyword evidence="8" id="KW-0472">Membrane</keyword>
<evidence type="ECO:0000313" key="10">
    <source>
        <dbReference type="Proteomes" id="UP000054558"/>
    </source>
</evidence>
<dbReference type="OMA" id="EICTLYA"/>
<evidence type="ECO:0000256" key="5">
    <source>
        <dbReference type="ARBA" id="ARBA00022792"/>
    </source>
</evidence>
<evidence type="ECO:0000256" key="8">
    <source>
        <dbReference type="ARBA" id="ARBA00023136"/>
    </source>
</evidence>
<protein>
    <submittedName>
        <fullName evidence="9">NADH dehydrogenase (Ubiquinone) 1 alpha subcomplex 6</fullName>
    </submittedName>
</protein>
<evidence type="ECO:0000256" key="2">
    <source>
        <dbReference type="ARBA" id="ARBA00009508"/>
    </source>
</evidence>
<dbReference type="Proteomes" id="UP000054558">
    <property type="component" value="Unassembled WGS sequence"/>
</dbReference>
<name>A0A1Y1HRX2_KLENI</name>
<dbReference type="EMBL" id="DF237028">
    <property type="protein sequence ID" value="GAQ81385.1"/>
    <property type="molecule type" value="Genomic_DNA"/>
</dbReference>
<dbReference type="OrthoDB" id="14535at2759"/>
<keyword evidence="9" id="KW-0830">Ubiquinone</keyword>
<reference evidence="9 10" key="1">
    <citation type="journal article" date="2014" name="Nat. Commun.">
        <title>Klebsormidium flaccidum genome reveals primary factors for plant terrestrial adaptation.</title>
        <authorList>
            <person name="Hori K."/>
            <person name="Maruyama F."/>
            <person name="Fujisawa T."/>
            <person name="Togashi T."/>
            <person name="Yamamoto N."/>
            <person name="Seo M."/>
            <person name="Sato S."/>
            <person name="Yamada T."/>
            <person name="Mori H."/>
            <person name="Tajima N."/>
            <person name="Moriyama T."/>
            <person name="Ikeuchi M."/>
            <person name="Watanabe M."/>
            <person name="Wada H."/>
            <person name="Kobayashi K."/>
            <person name="Saito M."/>
            <person name="Masuda T."/>
            <person name="Sasaki-Sekimoto Y."/>
            <person name="Mashiguchi K."/>
            <person name="Awai K."/>
            <person name="Shimojima M."/>
            <person name="Masuda S."/>
            <person name="Iwai M."/>
            <person name="Nobusawa T."/>
            <person name="Narise T."/>
            <person name="Kondo S."/>
            <person name="Saito H."/>
            <person name="Sato R."/>
            <person name="Murakawa M."/>
            <person name="Ihara Y."/>
            <person name="Oshima-Yamada Y."/>
            <person name="Ohtaka K."/>
            <person name="Satoh M."/>
            <person name="Sonobe K."/>
            <person name="Ishii M."/>
            <person name="Ohtani R."/>
            <person name="Kanamori-Sato M."/>
            <person name="Honoki R."/>
            <person name="Miyazaki D."/>
            <person name="Mochizuki H."/>
            <person name="Umetsu J."/>
            <person name="Higashi K."/>
            <person name="Shibata D."/>
            <person name="Kamiya Y."/>
            <person name="Sato N."/>
            <person name="Nakamura Y."/>
            <person name="Tabata S."/>
            <person name="Ida S."/>
            <person name="Kurokawa K."/>
            <person name="Ohta H."/>
        </authorList>
    </citation>
    <scope>NUCLEOTIDE SEQUENCE [LARGE SCALE GENOMIC DNA]</scope>
    <source>
        <strain evidence="9 10">NIES-2285</strain>
    </source>
</reference>
<dbReference type="PANTHER" id="PTHR12964">
    <property type="entry name" value="NADH-UBIQUINONE OXIDOREDUCTASE B14 SUBUNIT"/>
    <property type="match status" value="1"/>
</dbReference>
<keyword evidence="5" id="KW-0999">Mitochondrion inner membrane</keyword>
<keyword evidence="10" id="KW-1185">Reference proteome</keyword>
<evidence type="ECO:0000256" key="6">
    <source>
        <dbReference type="ARBA" id="ARBA00022982"/>
    </source>
</evidence>
<dbReference type="STRING" id="105231.A0A1Y1HRX2"/>
<dbReference type="GO" id="GO:0045271">
    <property type="term" value="C:respiratory chain complex I"/>
    <property type="evidence" value="ECO:0000318"/>
    <property type="project" value="GO_Central"/>
</dbReference>
<keyword evidence="3" id="KW-0813">Transport</keyword>
<dbReference type="InterPro" id="IPR016488">
    <property type="entry name" value="NADH_Ub_cplx-1_asu_su-6"/>
</dbReference>
<evidence type="ECO:0000256" key="7">
    <source>
        <dbReference type="ARBA" id="ARBA00023128"/>
    </source>
</evidence>
<dbReference type="InterPro" id="IPR045299">
    <property type="entry name" value="Complex1_LYR_NDUFA6_LYRM6"/>
</dbReference>
<evidence type="ECO:0000256" key="3">
    <source>
        <dbReference type="ARBA" id="ARBA00022448"/>
    </source>
</evidence>
<evidence type="ECO:0000256" key="1">
    <source>
        <dbReference type="ARBA" id="ARBA00004443"/>
    </source>
</evidence>
<dbReference type="AlphaFoldDB" id="A0A1Y1HRX2"/>
<accession>A0A1Y1HRX2</accession>
<organism evidence="9 10">
    <name type="scientific">Klebsormidium nitens</name>
    <name type="common">Green alga</name>
    <name type="synonym">Ulothrix nitens</name>
    <dbReference type="NCBI Taxonomy" id="105231"/>
    <lineage>
        <taxon>Eukaryota</taxon>
        <taxon>Viridiplantae</taxon>
        <taxon>Streptophyta</taxon>
        <taxon>Klebsormidiophyceae</taxon>
        <taxon>Klebsormidiales</taxon>
        <taxon>Klebsormidiaceae</taxon>
        <taxon>Klebsormidium</taxon>
    </lineage>
</organism>